<accession>A0A498HVH1</accession>
<protein>
    <submittedName>
        <fullName evidence="2">Uncharacterized protein</fullName>
    </submittedName>
</protein>
<proteinExistence type="predicted"/>
<reference evidence="2 3" key="1">
    <citation type="submission" date="2018-10" db="EMBL/GenBank/DDBJ databases">
        <title>A high-quality apple genome assembly.</title>
        <authorList>
            <person name="Hu J."/>
        </authorList>
    </citation>
    <scope>NUCLEOTIDE SEQUENCE [LARGE SCALE GENOMIC DNA]</scope>
    <source>
        <strain evidence="3">cv. HFTH1</strain>
        <tissue evidence="2">Young leaf</tissue>
    </source>
</reference>
<dbReference type="Proteomes" id="UP000290289">
    <property type="component" value="Chromosome 15"/>
</dbReference>
<feature type="region of interest" description="Disordered" evidence="1">
    <location>
        <begin position="43"/>
        <end position="65"/>
    </location>
</feature>
<evidence type="ECO:0000256" key="1">
    <source>
        <dbReference type="SAM" id="MobiDB-lite"/>
    </source>
</evidence>
<dbReference type="AlphaFoldDB" id="A0A498HVH1"/>
<name>A0A498HVH1_MALDO</name>
<evidence type="ECO:0000313" key="2">
    <source>
        <dbReference type="EMBL" id="RXH73507.1"/>
    </source>
</evidence>
<organism evidence="2 3">
    <name type="scientific">Malus domestica</name>
    <name type="common">Apple</name>
    <name type="synonym">Pyrus malus</name>
    <dbReference type="NCBI Taxonomy" id="3750"/>
    <lineage>
        <taxon>Eukaryota</taxon>
        <taxon>Viridiplantae</taxon>
        <taxon>Streptophyta</taxon>
        <taxon>Embryophyta</taxon>
        <taxon>Tracheophyta</taxon>
        <taxon>Spermatophyta</taxon>
        <taxon>Magnoliopsida</taxon>
        <taxon>eudicotyledons</taxon>
        <taxon>Gunneridae</taxon>
        <taxon>Pentapetalae</taxon>
        <taxon>rosids</taxon>
        <taxon>fabids</taxon>
        <taxon>Rosales</taxon>
        <taxon>Rosaceae</taxon>
        <taxon>Amygdaloideae</taxon>
        <taxon>Maleae</taxon>
        <taxon>Malus</taxon>
    </lineage>
</organism>
<evidence type="ECO:0000313" key="3">
    <source>
        <dbReference type="Proteomes" id="UP000290289"/>
    </source>
</evidence>
<sequence>MKAVVDCHCTSISHPPCLRFSTITTGFVASRREIWGVERKEDKDCGFSSREGEKAEERGEKRAHA</sequence>
<dbReference type="EMBL" id="RDQH01000341">
    <property type="protein sequence ID" value="RXH73507.1"/>
    <property type="molecule type" value="Genomic_DNA"/>
</dbReference>
<gene>
    <name evidence="2" type="ORF">DVH24_016329</name>
</gene>
<keyword evidence="3" id="KW-1185">Reference proteome</keyword>
<comment type="caution">
    <text evidence="2">The sequence shown here is derived from an EMBL/GenBank/DDBJ whole genome shotgun (WGS) entry which is preliminary data.</text>
</comment>